<evidence type="ECO:0000313" key="9">
    <source>
        <dbReference type="Proteomes" id="UP001580346"/>
    </source>
</evidence>
<dbReference type="EC" id="3.4.21.-" evidence="8"/>
<dbReference type="EMBL" id="JBHHMI010000030">
    <property type="protein sequence ID" value="MFB5269398.1"/>
    <property type="molecule type" value="Genomic_DNA"/>
</dbReference>
<dbReference type="InterPro" id="IPR051201">
    <property type="entry name" value="Chloro_Bact_Ser_Proteases"/>
</dbReference>
<evidence type="ECO:0000256" key="4">
    <source>
        <dbReference type="ARBA" id="ARBA00022825"/>
    </source>
</evidence>
<evidence type="ECO:0000256" key="2">
    <source>
        <dbReference type="ARBA" id="ARBA00022670"/>
    </source>
</evidence>
<evidence type="ECO:0000256" key="3">
    <source>
        <dbReference type="ARBA" id="ARBA00022801"/>
    </source>
</evidence>
<dbReference type="PRINTS" id="PR00834">
    <property type="entry name" value="PROTEASES2C"/>
</dbReference>
<dbReference type="InterPro" id="IPR036034">
    <property type="entry name" value="PDZ_sf"/>
</dbReference>
<keyword evidence="6" id="KW-1133">Transmembrane helix</keyword>
<dbReference type="InterPro" id="IPR043504">
    <property type="entry name" value="Peptidase_S1_PA_chymotrypsin"/>
</dbReference>
<dbReference type="SUPFAM" id="SSF50494">
    <property type="entry name" value="Trypsin-like serine proteases"/>
    <property type="match status" value="1"/>
</dbReference>
<dbReference type="GO" id="GO:0008233">
    <property type="term" value="F:peptidase activity"/>
    <property type="evidence" value="ECO:0007669"/>
    <property type="project" value="UniProtKB-KW"/>
</dbReference>
<feature type="domain" description="PDZ" evidence="7">
    <location>
        <begin position="308"/>
        <end position="407"/>
    </location>
</feature>
<dbReference type="SUPFAM" id="SSF50156">
    <property type="entry name" value="PDZ domain-like"/>
    <property type="match status" value="1"/>
</dbReference>
<comment type="caution">
    <text evidence="8">The sequence shown here is derived from an EMBL/GenBank/DDBJ whole genome shotgun (WGS) entry which is preliminary data.</text>
</comment>
<feature type="region of interest" description="Disordered" evidence="5">
    <location>
        <begin position="13"/>
        <end position="38"/>
    </location>
</feature>
<keyword evidence="3 8" id="KW-0378">Hydrolase</keyword>
<evidence type="ECO:0000259" key="7">
    <source>
        <dbReference type="Pfam" id="PF13180"/>
    </source>
</evidence>
<keyword evidence="2 8" id="KW-0645">Protease</keyword>
<dbReference type="Pfam" id="PF13180">
    <property type="entry name" value="PDZ_2"/>
    <property type="match status" value="1"/>
</dbReference>
<name>A0ABV5AYV0_9BACL</name>
<feature type="compositionally biased region" description="Basic residues" evidence="5">
    <location>
        <begin position="26"/>
        <end position="38"/>
    </location>
</feature>
<reference evidence="8 9" key="1">
    <citation type="submission" date="2024-09" db="EMBL/GenBank/DDBJ databases">
        <title>Paenibacillus zeirhizospherea sp. nov., isolated from surface of the maize (Zea mays) roots in a horticulture field, Hungary.</title>
        <authorList>
            <person name="Marton D."/>
            <person name="Farkas M."/>
            <person name="Bedics A."/>
            <person name="Toth E."/>
            <person name="Tancsics A."/>
            <person name="Boka K."/>
            <person name="Maroti G."/>
            <person name="Kriszt B."/>
            <person name="Cserhati M."/>
        </authorList>
    </citation>
    <scope>NUCLEOTIDE SEQUENCE [LARGE SCALE GENOMIC DNA]</scope>
    <source>
        <strain evidence="8 9">KCTC 33519</strain>
    </source>
</reference>
<dbReference type="RefSeq" id="WP_375357668.1">
    <property type="nucleotide sequence ID" value="NZ_JBHHMI010000030.1"/>
</dbReference>
<keyword evidence="6" id="KW-0812">Transmembrane</keyword>
<feature type="transmembrane region" description="Helical" evidence="6">
    <location>
        <begin position="45"/>
        <end position="66"/>
    </location>
</feature>
<dbReference type="InterPro" id="IPR001478">
    <property type="entry name" value="PDZ"/>
</dbReference>
<dbReference type="InterPro" id="IPR009003">
    <property type="entry name" value="Peptidase_S1_PA"/>
</dbReference>
<gene>
    <name evidence="8" type="ORF">ACE41H_21815</name>
</gene>
<dbReference type="Gene3D" id="2.30.42.10">
    <property type="match status" value="1"/>
</dbReference>
<evidence type="ECO:0000313" key="8">
    <source>
        <dbReference type="EMBL" id="MFB5269398.1"/>
    </source>
</evidence>
<dbReference type="Gene3D" id="2.40.10.10">
    <property type="entry name" value="Trypsin-like serine proteases"/>
    <property type="match status" value="2"/>
</dbReference>
<comment type="similarity">
    <text evidence="1">Belongs to the peptidase S1C family.</text>
</comment>
<evidence type="ECO:0000256" key="6">
    <source>
        <dbReference type="SAM" id="Phobius"/>
    </source>
</evidence>
<evidence type="ECO:0000256" key="5">
    <source>
        <dbReference type="SAM" id="MobiDB-lite"/>
    </source>
</evidence>
<dbReference type="GO" id="GO:0006508">
    <property type="term" value="P:proteolysis"/>
    <property type="evidence" value="ECO:0007669"/>
    <property type="project" value="UniProtKB-KW"/>
</dbReference>
<proteinExistence type="inferred from homology"/>
<evidence type="ECO:0000256" key="1">
    <source>
        <dbReference type="ARBA" id="ARBA00010541"/>
    </source>
</evidence>
<accession>A0ABV5AYV0</accession>
<dbReference type="InterPro" id="IPR001940">
    <property type="entry name" value="Peptidase_S1C"/>
</dbReference>
<sequence>MGLFDDDFYSAKVSGRSSKNPVSGSRHNKARWPGRTRRLRRPSMLQTAAVSGAIGAIVAVLLFGFITGLPGTTAFTGANGYKSLSFSADPYERIIQAAAKVRPAVVSIVNYRDGQGAALADSALGSGVIFRIAGGKAYIMTNNHVVEGAEDLEVVTVDGESKKAELIGKDRISDIAVLAVDDKNMDTVAEIGDSSRLRLGETVIAIGNPLGLGDTLTSGIISYTNRIIPVSINQDGVYDWEQSVIQTDAAINEGNSGGALVDLNGRVIGINTMKIADTGVEGLGFAIPANEVMATVYDLMDDGEMERPYLGVYTIDLENPYAPIDDEQRKELKLPDEVKSGVIVLESHGPAEEAALKLNDVITALDGIPIKSTLELRRYLYDHKEIGDKMEVTYYRQGKAEKVTVTLTDKPDE</sequence>
<dbReference type="PANTHER" id="PTHR43343:SF3">
    <property type="entry name" value="PROTEASE DO-LIKE 8, CHLOROPLASTIC"/>
    <property type="match status" value="1"/>
</dbReference>
<organism evidence="8 9">
    <name type="scientific">Paenibacillus enshidis</name>
    <dbReference type="NCBI Taxonomy" id="1458439"/>
    <lineage>
        <taxon>Bacteria</taxon>
        <taxon>Bacillati</taxon>
        <taxon>Bacillota</taxon>
        <taxon>Bacilli</taxon>
        <taxon>Bacillales</taxon>
        <taxon>Paenibacillaceae</taxon>
        <taxon>Paenibacillus</taxon>
    </lineage>
</organism>
<protein>
    <submittedName>
        <fullName evidence="8">S1C family serine protease</fullName>
        <ecNumber evidence="8">3.4.21.-</ecNumber>
    </submittedName>
</protein>
<dbReference type="Proteomes" id="UP001580346">
    <property type="component" value="Unassembled WGS sequence"/>
</dbReference>
<dbReference type="PANTHER" id="PTHR43343">
    <property type="entry name" value="PEPTIDASE S12"/>
    <property type="match status" value="1"/>
</dbReference>
<keyword evidence="4" id="KW-0720">Serine protease</keyword>
<keyword evidence="6" id="KW-0472">Membrane</keyword>
<keyword evidence="9" id="KW-1185">Reference proteome</keyword>
<dbReference type="Pfam" id="PF13365">
    <property type="entry name" value="Trypsin_2"/>
    <property type="match status" value="1"/>
</dbReference>
<feature type="compositionally biased region" description="Polar residues" evidence="5">
    <location>
        <begin position="15"/>
        <end position="25"/>
    </location>
</feature>